<dbReference type="Proteomes" id="UP000710385">
    <property type="component" value="Unassembled WGS sequence"/>
</dbReference>
<comment type="caution">
    <text evidence="1">The sequence shown here is derived from an EMBL/GenBank/DDBJ whole genome shotgun (WGS) entry which is preliminary data.</text>
</comment>
<dbReference type="EMBL" id="JABTTY010000001">
    <property type="protein sequence ID" value="MBE7525536.1"/>
    <property type="molecule type" value="Genomic_DNA"/>
</dbReference>
<gene>
    <name evidence="1" type="ORF">HS096_04100</name>
</gene>
<dbReference type="AlphaFoldDB" id="A0A928Y6X7"/>
<organism evidence="1 2">
    <name type="scientific">candidate division WWE3 bacterium</name>
    <dbReference type="NCBI Taxonomy" id="2053526"/>
    <lineage>
        <taxon>Bacteria</taxon>
        <taxon>Katanobacteria</taxon>
    </lineage>
</organism>
<name>A0A928Y6X7_UNCKA</name>
<proteinExistence type="predicted"/>
<evidence type="ECO:0000313" key="1">
    <source>
        <dbReference type="EMBL" id="MBE7525536.1"/>
    </source>
</evidence>
<reference evidence="1" key="1">
    <citation type="submission" date="2020-05" db="EMBL/GenBank/DDBJ databases">
        <title>High-Quality Genomes of Partial-Nitritation/Anammox System by Hierarchical Clustering Based Hybrid Assembly.</title>
        <authorList>
            <person name="Liu L."/>
            <person name="Wang Y."/>
            <person name="Che Y."/>
            <person name="Chen Y."/>
            <person name="Xia Y."/>
            <person name="Luo R."/>
            <person name="Cheng S.H."/>
            <person name="Zheng C."/>
            <person name="Zhang T."/>
        </authorList>
    </citation>
    <scope>NUCLEOTIDE SEQUENCE</scope>
    <source>
        <strain evidence="1">H1_PAT1</strain>
    </source>
</reference>
<evidence type="ECO:0000313" key="2">
    <source>
        <dbReference type="Proteomes" id="UP000710385"/>
    </source>
</evidence>
<sequence>MDEHFDRRHDPDYARMVIQRCREGDVSLINTVDFYTEDGVDPEEIGSSLEEIMRFDRRRVLRELHEIIVRYRIGKADIADRALGTELLSLCHEGVTAREFGSSRKEVDEILLAEAADILRTLRAGRYMRSAGEELENYLRIRTGFFRRVTPERLDMTALDHALLRAAAFTRALEQLHGYRSKRLGPATLLSFFREIRNYKFTTEEFGITRQELRDMRRELRIMTCCY</sequence>
<accession>A0A928Y6X7</accession>
<protein>
    <submittedName>
        <fullName evidence="1">Uncharacterized protein</fullName>
    </submittedName>
</protein>